<sequence length="124" mass="14301">MLFLVQLDFQDKHSVTSALQVRYLDFQDMRSVGYNPRWLSVVFGGGWRWLGVVMGDQCGRGGGQGRQGERGSLHDITRGGYRWLLEVVGGGWRWSKVDEEEDEEDQEHKVNEKDEDLYTVNTTF</sequence>
<gene>
    <name evidence="3" type="primary">LOC124292610</name>
</gene>
<dbReference type="GeneID" id="124292610"/>
<dbReference type="Proteomes" id="UP000829291">
    <property type="component" value="Chromosome 1"/>
</dbReference>
<accession>A0ABM3FCG2</accession>
<evidence type="ECO:0000256" key="1">
    <source>
        <dbReference type="SAM" id="MobiDB-lite"/>
    </source>
</evidence>
<feature type="region of interest" description="Disordered" evidence="1">
    <location>
        <begin position="98"/>
        <end position="124"/>
    </location>
</feature>
<reference evidence="3" key="1">
    <citation type="submission" date="2025-08" db="UniProtKB">
        <authorList>
            <consortium name="RefSeq"/>
        </authorList>
    </citation>
    <scope>IDENTIFICATION</scope>
    <source>
        <tissue evidence="3">Thorax and Abdomen</tissue>
    </source>
</reference>
<name>A0ABM3FCG2_NEOLC</name>
<keyword evidence="2" id="KW-1185">Reference proteome</keyword>
<dbReference type="RefSeq" id="XP_046585705.1">
    <property type="nucleotide sequence ID" value="XM_046729749.1"/>
</dbReference>
<proteinExistence type="predicted"/>
<evidence type="ECO:0000313" key="3">
    <source>
        <dbReference type="RefSeq" id="XP_046585705.1"/>
    </source>
</evidence>
<evidence type="ECO:0000313" key="2">
    <source>
        <dbReference type="Proteomes" id="UP000829291"/>
    </source>
</evidence>
<organism evidence="2 3">
    <name type="scientific">Neodiprion lecontei</name>
    <name type="common">Redheaded pine sawfly</name>
    <dbReference type="NCBI Taxonomy" id="441921"/>
    <lineage>
        <taxon>Eukaryota</taxon>
        <taxon>Metazoa</taxon>
        <taxon>Ecdysozoa</taxon>
        <taxon>Arthropoda</taxon>
        <taxon>Hexapoda</taxon>
        <taxon>Insecta</taxon>
        <taxon>Pterygota</taxon>
        <taxon>Neoptera</taxon>
        <taxon>Endopterygota</taxon>
        <taxon>Hymenoptera</taxon>
        <taxon>Tenthredinoidea</taxon>
        <taxon>Diprionidae</taxon>
        <taxon>Diprioninae</taxon>
        <taxon>Neodiprion</taxon>
    </lineage>
</organism>
<protein>
    <submittedName>
        <fullName evidence="3">Uncharacterized protein LOC124292610</fullName>
    </submittedName>
</protein>